<proteinExistence type="predicted"/>
<reference evidence="3 4" key="1">
    <citation type="journal article" date="2024" name="BMC Genomics">
        <title>De novo assembly and annotation of Popillia japonica's genome with initial clues to its potential as an invasive pest.</title>
        <authorList>
            <person name="Cucini C."/>
            <person name="Boschi S."/>
            <person name="Funari R."/>
            <person name="Cardaioli E."/>
            <person name="Iannotti N."/>
            <person name="Marturano G."/>
            <person name="Paoli F."/>
            <person name="Bruttini M."/>
            <person name="Carapelli A."/>
            <person name="Frati F."/>
            <person name="Nardi F."/>
        </authorList>
    </citation>
    <scope>NUCLEOTIDE SEQUENCE [LARGE SCALE GENOMIC DNA]</scope>
    <source>
        <strain evidence="3">DMR45628</strain>
    </source>
</reference>
<sequence>MSRQSKAKSGSIFEGWLPRGPKKTNSGPRPMSQQMVRHGSESDIMPEDKEEYEKTIKKMSEKEVLQRFEDMLNDMNLTDQKKEPLRTLELNSKKQMLVMQFKGTQQDGRSKTDKPHQYIDMLRQIKDREMTSPSKILNSMESLRVALTNNPLTWVSDFGANMGMQAVFKVLDMATNNYFETKSERIQTECLLL</sequence>
<dbReference type="SMART" id="SM01140">
    <property type="entry name" value="Drf_GBD"/>
    <property type="match status" value="1"/>
</dbReference>
<dbReference type="GO" id="GO:0031267">
    <property type="term" value="F:small GTPase binding"/>
    <property type="evidence" value="ECO:0007669"/>
    <property type="project" value="InterPro"/>
</dbReference>
<dbReference type="InterPro" id="IPR051412">
    <property type="entry name" value="Formin_Homology_Diaphanous_sf"/>
</dbReference>
<dbReference type="SUPFAM" id="SSF48371">
    <property type="entry name" value="ARM repeat"/>
    <property type="match status" value="1"/>
</dbReference>
<accession>A0AAW1MKL2</accession>
<evidence type="ECO:0000256" key="1">
    <source>
        <dbReference type="SAM" id="MobiDB-lite"/>
    </source>
</evidence>
<keyword evidence="4" id="KW-1185">Reference proteome</keyword>
<comment type="caution">
    <text evidence="3">The sequence shown here is derived from an EMBL/GenBank/DDBJ whole genome shotgun (WGS) entry which is preliminary data.</text>
</comment>
<feature type="region of interest" description="Disordered" evidence="1">
    <location>
        <begin position="1"/>
        <end position="53"/>
    </location>
</feature>
<dbReference type="PANTHER" id="PTHR45691">
    <property type="entry name" value="PROTEIN DIAPHANOUS"/>
    <property type="match status" value="1"/>
</dbReference>
<evidence type="ECO:0000313" key="3">
    <source>
        <dbReference type="EMBL" id="KAK9746303.1"/>
    </source>
</evidence>
<organism evidence="3 4">
    <name type="scientific">Popillia japonica</name>
    <name type="common">Japanese beetle</name>
    <dbReference type="NCBI Taxonomy" id="7064"/>
    <lineage>
        <taxon>Eukaryota</taxon>
        <taxon>Metazoa</taxon>
        <taxon>Ecdysozoa</taxon>
        <taxon>Arthropoda</taxon>
        <taxon>Hexapoda</taxon>
        <taxon>Insecta</taxon>
        <taxon>Pterygota</taxon>
        <taxon>Neoptera</taxon>
        <taxon>Endopterygota</taxon>
        <taxon>Coleoptera</taxon>
        <taxon>Polyphaga</taxon>
        <taxon>Scarabaeiformia</taxon>
        <taxon>Scarabaeidae</taxon>
        <taxon>Rutelinae</taxon>
        <taxon>Popillia</taxon>
    </lineage>
</organism>
<dbReference type="Gene3D" id="1.25.10.10">
    <property type="entry name" value="Leucine-rich Repeat Variant"/>
    <property type="match status" value="1"/>
</dbReference>
<feature type="domain" description="Formin GTPase-binding" evidence="2">
    <location>
        <begin position="56"/>
        <end position="193"/>
    </location>
</feature>
<dbReference type="InterPro" id="IPR010473">
    <property type="entry name" value="GTPase-bd"/>
</dbReference>
<protein>
    <submittedName>
        <fullName evidence="3">Diaphanous FH3 Domain</fullName>
    </submittedName>
</protein>
<name>A0AAW1MKL2_POPJA</name>
<dbReference type="GO" id="GO:0030041">
    <property type="term" value="P:actin filament polymerization"/>
    <property type="evidence" value="ECO:0007669"/>
    <property type="project" value="TreeGrafter"/>
</dbReference>
<dbReference type="InterPro" id="IPR044933">
    <property type="entry name" value="DIA_GBD_sf"/>
</dbReference>
<dbReference type="Proteomes" id="UP001458880">
    <property type="component" value="Unassembled WGS sequence"/>
</dbReference>
<dbReference type="PANTHER" id="PTHR45691:SF6">
    <property type="entry name" value="PROTEIN DIAPHANOUS"/>
    <property type="match status" value="1"/>
</dbReference>
<evidence type="ECO:0000259" key="2">
    <source>
        <dbReference type="SMART" id="SM01140"/>
    </source>
</evidence>
<dbReference type="InterPro" id="IPR016024">
    <property type="entry name" value="ARM-type_fold"/>
</dbReference>
<dbReference type="InterPro" id="IPR011989">
    <property type="entry name" value="ARM-like"/>
</dbReference>
<dbReference type="Pfam" id="PF06371">
    <property type="entry name" value="Drf_GBD"/>
    <property type="match status" value="1"/>
</dbReference>
<dbReference type="AlphaFoldDB" id="A0AAW1MKL2"/>
<dbReference type="GO" id="GO:0005884">
    <property type="term" value="C:actin filament"/>
    <property type="evidence" value="ECO:0007669"/>
    <property type="project" value="TreeGrafter"/>
</dbReference>
<dbReference type="Gene3D" id="1.10.20.40">
    <property type="entry name" value="Formin, diaphanous GTPase-binding domain"/>
    <property type="match status" value="1"/>
</dbReference>
<dbReference type="GO" id="GO:0003779">
    <property type="term" value="F:actin binding"/>
    <property type="evidence" value="ECO:0007669"/>
    <property type="project" value="InterPro"/>
</dbReference>
<feature type="compositionally biased region" description="Polar residues" evidence="1">
    <location>
        <begin position="23"/>
        <end position="35"/>
    </location>
</feature>
<dbReference type="EMBL" id="JASPKY010000041">
    <property type="protein sequence ID" value="KAK9746303.1"/>
    <property type="molecule type" value="Genomic_DNA"/>
</dbReference>
<gene>
    <name evidence="3" type="ORF">QE152_g6254</name>
</gene>
<evidence type="ECO:0000313" key="4">
    <source>
        <dbReference type="Proteomes" id="UP001458880"/>
    </source>
</evidence>